<evidence type="ECO:0000313" key="9">
    <source>
        <dbReference type="EMBL" id="HDM36211.1"/>
    </source>
</evidence>
<dbReference type="NCBIfam" id="NF001221">
    <property type="entry name" value="PRK00197.1"/>
    <property type="match status" value="1"/>
</dbReference>
<gene>
    <name evidence="7" type="primary">proA</name>
    <name evidence="9" type="ORF">ENG09_03010</name>
</gene>
<dbReference type="UniPathway" id="UPA00098">
    <property type="reaction ID" value="UER00360"/>
</dbReference>
<proteinExistence type="inferred from homology"/>
<dbReference type="InterPro" id="IPR015590">
    <property type="entry name" value="Aldehyde_DH_dom"/>
</dbReference>
<dbReference type="InterPro" id="IPR016161">
    <property type="entry name" value="Ald_DH/histidinol_DH"/>
</dbReference>
<dbReference type="Gene3D" id="3.40.309.10">
    <property type="entry name" value="Aldehyde Dehydrogenase, Chain A, domain 2"/>
    <property type="match status" value="1"/>
</dbReference>
<dbReference type="InterPro" id="IPR012134">
    <property type="entry name" value="Glu-5-SA_DH"/>
</dbReference>
<evidence type="ECO:0000256" key="2">
    <source>
        <dbReference type="ARBA" id="ARBA00022605"/>
    </source>
</evidence>
<dbReference type="GO" id="GO:0055129">
    <property type="term" value="P:L-proline biosynthetic process"/>
    <property type="evidence" value="ECO:0007669"/>
    <property type="project" value="UniProtKB-UniRule"/>
</dbReference>
<dbReference type="GO" id="GO:0004350">
    <property type="term" value="F:glutamate-5-semialdehyde dehydrogenase activity"/>
    <property type="evidence" value="ECO:0007669"/>
    <property type="project" value="UniProtKB-UniRule"/>
</dbReference>
<comment type="catalytic activity">
    <reaction evidence="6 7">
        <text>L-glutamate 5-semialdehyde + phosphate + NADP(+) = L-glutamyl 5-phosphate + NADPH + H(+)</text>
        <dbReference type="Rhea" id="RHEA:19541"/>
        <dbReference type="ChEBI" id="CHEBI:15378"/>
        <dbReference type="ChEBI" id="CHEBI:43474"/>
        <dbReference type="ChEBI" id="CHEBI:57783"/>
        <dbReference type="ChEBI" id="CHEBI:58066"/>
        <dbReference type="ChEBI" id="CHEBI:58274"/>
        <dbReference type="ChEBI" id="CHEBI:58349"/>
        <dbReference type="EC" id="1.2.1.41"/>
    </reaction>
</comment>
<dbReference type="GO" id="GO:0050661">
    <property type="term" value="F:NADP binding"/>
    <property type="evidence" value="ECO:0007669"/>
    <property type="project" value="InterPro"/>
</dbReference>
<dbReference type="Proteomes" id="UP000885863">
    <property type="component" value="Unassembled WGS sequence"/>
</dbReference>
<dbReference type="HAMAP" id="MF_00412">
    <property type="entry name" value="ProA"/>
    <property type="match status" value="1"/>
</dbReference>
<evidence type="ECO:0000256" key="5">
    <source>
        <dbReference type="ARBA" id="ARBA00023002"/>
    </source>
</evidence>
<comment type="pathway">
    <text evidence="1 7">Amino-acid biosynthesis; L-proline biosynthesis; L-glutamate 5-semialdehyde from L-glutamate: step 2/2.</text>
</comment>
<dbReference type="InterPro" id="IPR020593">
    <property type="entry name" value="G-glutamylP_reductase_CS"/>
</dbReference>
<comment type="caution">
    <text evidence="9">The sequence shown here is derived from an EMBL/GenBank/DDBJ whole genome shotgun (WGS) entry which is preliminary data.</text>
</comment>
<dbReference type="CDD" id="cd07079">
    <property type="entry name" value="ALDH_F18-19_ProA-GPR"/>
    <property type="match status" value="1"/>
</dbReference>
<dbReference type="NCBIfam" id="TIGR00407">
    <property type="entry name" value="proA"/>
    <property type="match status" value="1"/>
</dbReference>
<keyword evidence="7" id="KW-0963">Cytoplasm</keyword>
<dbReference type="Gene3D" id="3.40.605.10">
    <property type="entry name" value="Aldehyde Dehydrogenase, Chain A, domain 1"/>
    <property type="match status" value="1"/>
</dbReference>
<dbReference type="InterPro" id="IPR000965">
    <property type="entry name" value="GPR_dom"/>
</dbReference>
<dbReference type="InterPro" id="IPR016162">
    <property type="entry name" value="Ald_DH_N"/>
</dbReference>
<dbReference type="FunFam" id="3.40.309.10:FF:000006">
    <property type="entry name" value="Gamma-glutamyl phosphate reductase"/>
    <property type="match status" value="1"/>
</dbReference>
<accession>A0A7C0X2Q5</accession>
<evidence type="ECO:0000256" key="1">
    <source>
        <dbReference type="ARBA" id="ARBA00004985"/>
    </source>
</evidence>
<feature type="domain" description="Aldehyde dehydrogenase" evidence="8">
    <location>
        <begin position="11"/>
        <end position="279"/>
    </location>
</feature>
<dbReference type="SUPFAM" id="SSF53720">
    <property type="entry name" value="ALDH-like"/>
    <property type="match status" value="1"/>
</dbReference>
<evidence type="ECO:0000256" key="6">
    <source>
        <dbReference type="ARBA" id="ARBA00049024"/>
    </source>
</evidence>
<dbReference type="EC" id="1.2.1.41" evidence="7"/>
<reference evidence="9" key="1">
    <citation type="journal article" date="2020" name="mSystems">
        <title>Genome- and Community-Level Interaction Insights into Carbon Utilization and Element Cycling Functions of Hydrothermarchaeota in Hydrothermal Sediment.</title>
        <authorList>
            <person name="Zhou Z."/>
            <person name="Liu Y."/>
            <person name="Xu W."/>
            <person name="Pan J."/>
            <person name="Luo Z.H."/>
            <person name="Li M."/>
        </authorList>
    </citation>
    <scope>NUCLEOTIDE SEQUENCE [LARGE SCALE GENOMIC DNA]</scope>
    <source>
        <strain evidence="9">HyVt-185</strain>
    </source>
</reference>
<evidence type="ECO:0000256" key="4">
    <source>
        <dbReference type="ARBA" id="ARBA00022857"/>
    </source>
</evidence>
<dbReference type="PIRSF" id="PIRSF000151">
    <property type="entry name" value="GPR"/>
    <property type="match status" value="1"/>
</dbReference>
<dbReference type="EMBL" id="DQZR01000127">
    <property type="protein sequence ID" value="HDM36211.1"/>
    <property type="molecule type" value="Genomic_DNA"/>
</dbReference>
<dbReference type="PANTHER" id="PTHR11063">
    <property type="entry name" value="GLUTAMATE SEMIALDEHYDE DEHYDROGENASE"/>
    <property type="match status" value="1"/>
</dbReference>
<keyword evidence="3 7" id="KW-0641">Proline biosynthesis</keyword>
<dbReference type="InterPro" id="IPR016163">
    <property type="entry name" value="Ald_DH_C"/>
</dbReference>
<comment type="subcellular location">
    <subcellularLocation>
        <location evidence="7">Cytoplasm</location>
    </subcellularLocation>
</comment>
<dbReference type="PROSITE" id="PS01223">
    <property type="entry name" value="PROA"/>
    <property type="match status" value="1"/>
</dbReference>
<protein>
    <recommendedName>
        <fullName evidence="7">Gamma-glutamyl phosphate reductase</fullName>
        <shortName evidence="7">GPR</shortName>
        <ecNumber evidence="7">1.2.1.41</ecNumber>
    </recommendedName>
    <alternativeName>
        <fullName evidence="7">Glutamate-5-semialdehyde dehydrogenase</fullName>
    </alternativeName>
    <alternativeName>
        <fullName evidence="7">Glutamyl-gamma-semialdehyde dehydrogenase</fullName>
        <shortName evidence="7">GSA dehydrogenase</shortName>
    </alternativeName>
</protein>
<keyword evidence="5 7" id="KW-0560">Oxidoreductase</keyword>
<dbReference type="GO" id="GO:0005737">
    <property type="term" value="C:cytoplasm"/>
    <property type="evidence" value="ECO:0007669"/>
    <property type="project" value="UniProtKB-SubCell"/>
</dbReference>
<name>A0A7C0X2Q5_9EURY</name>
<evidence type="ECO:0000259" key="8">
    <source>
        <dbReference type="Pfam" id="PF00171"/>
    </source>
</evidence>
<comment type="similarity">
    <text evidence="7">Belongs to the gamma-glutamyl phosphate reductase family.</text>
</comment>
<keyword evidence="4 7" id="KW-0521">NADP</keyword>
<sequence>MTVEEQAKLGREAALRLASASTDAKNNALERIARNLDENRGDILEANEMDVKEAKKTNLTPSLIKRLELSDKKIDDIIEGVRSVIGLEDPVGKVLMATELDESLTLYKVSTPIGLIGVIFESRPDALVQISTLCLKSGNAAILKGGSEAKNSNRVLFNLIKDAIEEDAIFKDAIQLVETREDVRELLKLDEYIDLMIPRGSNTLVRYIQENTKIPVLGHSDGICHVYVDKDADLKMAVDIAFDAKCQYAAVCNAMETLLVHSAIADAFLAVIKTRYDEQGVEIRGDERVRAIIECAEATDEDWVTEYNDLILSIKVVDSLDDAIDHINRYGSHHTDAIVTADERAAERFLNEVDSSSVMWNCSTRFSDGYRYGFGAEVGISTNKIHARGPVGLDGLTIYKYKLIGNGQVVEDYVEGRKKFTHRRLV</sequence>
<dbReference type="Pfam" id="PF00171">
    <property type="entry name" value="Aldedh"/>
    <property type="match status" value="1"/>
</dbReference>
<evidence type="ECO:0000256" key="3">
    <source>
        <dbReference type="ARBA" id="ARBA00022650"/>
    </source>
</evidence>
<comment type="function">
    <text evidence="7">Catalyzes the NADPH-dependent reduction of L-glutamate 5-phosphate into L-glutamate 5-semialdehyde and phosphate. The product spontaneously undergoes cyclization to form 1-pyrroline-5-carboxylate.</text>
</comment>
<evidence type="ECO:0000256" key="7">
    <source>
        <dbReference type="HAMAP-Rule" id="MF_00412"/>
    </source>
</evidence>
<dbReference type="PANTHER" id="PTHR11063:SF8">
    <property type="entry name" value="DELTA-1-PYRROLINE-5-CARBOXYLATE SYNTHASE"/>
    <property type="match status" value="1"/>
</dbReference>
<organism evidence="9">
    <name type="scientific">Candidatus Syntropharchaeum butanivorans</name>
    <dbReference type="NCBI Taxonomy" id="1839936"/>
    <lineage>
        <taxon>Archaea</taxon>
        <taxon>Methanobacteriati</taxon>
        <taxon>Methanobacteriota</taxon>
        <taxon>Stenosarchaea group</taxon>
        <taxon>Methanomicrobia</taxon>
        <taxon>Methanosarcinales</taxon>
        <taxon>ANME-2 cluster</taxon>
        <taxon>Candidatus Syntropharchaeum</taxon>
    </lineage>
</organism>
<dbReference type="AlphaFoldDB" id="A0A7C0X2Q5"/>
<keyword evidence="2 7" id="KW-0028">Amino-acid biosynthesis</keyword>